<dbReference type="Proteomes" id="UP000242381">
    <property type="component" value="Unassembled WGS sequence"/>
</dbReference>
<comment type="catalytic activity">
    <reaction evidence="4">
        <text>alpha-D-galactosyl-(1-&gt;3)-1D-myo-inositol + sucrose = raffinose + myo-inositol</text>
        <dbReference type="Rhea" id="RHEA:20161"/>
        <dbReference type="ChEBI" id="CHEBI:16634"/>
        <dbReference type="ChEBI" id="CHEBI:17268"/>
        <dbReference type="ChEBI" id="CHEBI:17505"/>
        <dbReference type="ChEBI" id="CHEBI:17992"/>
        <dbReference type="EC" id="2.4.1.82"/>
    </reaction>
</comment>
<comment type="similarity">
    <text evidence="2">Belongs to the glycosyl hydrolases 36 family.</text>
</comment>
<dbReference type="EMBL" id="KV921277">
    <property type="protein sequence ID" value="ORE21527.1"/>
    <property type="molecule type" value="Genomic_DNA"/>
</dbReference>
<protein>
    <submittedName>
        <fullName evidence="5">Glycoside hydrolase</fullName>
    </submittedName>
</protein>
<proteinExistence type="inferred from homology"/>
<accession>A0A1X0SB68</accession>
<dbReference type="Pfam" id="PF05691">
    <property type="entry name" value="Raffinose_syn"/>
    <property type="match status" value="2"/>
</dbReference>
<dbReference type="PANTHER" id="PTHR31268:SF32">
    <property type="entry name" value="GALACTINOL--SUCROSE GALACTOSYLTRANSFERASE 2-RELATED"/>
    <property type="match status" value="1"/>
</dbReference>
<dbReference type="OMA" id="YGVCGFW"/>
<comment type="catalytic activity">
    <reaction evidence="1">
        <text>Hydrolysis of terminal, non-reducing alpha-D-galactose residues in alpha-D-galactosides, including galactose oligosaccharides, galactomannans and galactolipids.</text>
        <dbReference type="EC" id="3.2.1.22"/>
    </reaction>
</comment>
<evidence type="ECO:0000313" key="5">
    <source>
        <dbReference type="EMBL" id="ORE21527.1"/>
    </source>
</evidence>
<evidence type="ECO:0000256" key="2">
    <source>
        <dbReference type="ARBA" id="ARBA00007240"/>
    </source>
</evidence>
<name>A0A1X0SB68_RHIZD</name>
<dbReference type="InterPro" id="IPR017853">
    <property type="entry name" value="GH"/>
</dbReference>
<keyword evidence="5" id="KW-0378">Hydrolase</keyword>
<organism evidence="5 6">
    <name type="scientific">Rhizopus microsporus</name>
    <dbReference type="NCBI Taxonomy" id="58291"/>
    <lineage>
        <taxon>Eukaryota</taxon>
        <taxon>Fungi</taxon>
        <taxon>Fungi incertae sedis</taxon>
        <taxon>Mucoromycota</taxon>
        <taxon>Mucoromycotina</taxon>
        <taxon>Mucoromycetes</taxon>
        <taxon>Mucorales</taxon>
        <taxon>Mucorineae</taxon>
        <taxon>Rhizopodaceae</taxon>
        <taxon>Rhizopus</taxon>
    </lineage>
</organism>
<dbReference type="InterPro" id="IPR013785">
    <property type="entry name" value="Aldolase_TIM"/>
</dbReference>
<dbReference type="GO" id="GO:0047274">
    <property type="term" value="F:galactinol-sucrose galactosyltransferase activity"/>
    <property type="evidence" value="ECO:0007669"/>
    <property type="project" value="UniProtKB-EC"/>
</dbReference>
<dbReference type="GO" id="GO:0004557">
    <property type="term" value="F:alpha-galactosidase activity"/>
    <property type="evidence" value="ECO:0007669"/>
    <property type="project" value="UniProtKB-EC"/>
</dbReference>
<evidence type="ECO:0000313" key="6">
    <source>
        <dbReference type="Proteomes" id="UP000242381"/>
    </source>
</evidence>
<gene>
    <name evidence="5" type="ORF">BCV71DRAFT_275398</name>
</gene>
<evidence type="ECO:0000256" key="3">
    <source>
        <dbReference type="ARBA" id="ARBA00023277"/>
    </source>
</evidence>
<dbReference type="AlphaFoldDB" id="A0A1X0SB68"/>
<dbReference type="VEuPathDB" id="FungiDB:BCV72DRAFT_335960"/>
<evidence type="ECO:0000256" key="4">
    <source>
        <dbReference type="ARBA" id="ARBA00049426"/>
    </source>
</evidence>
<sequence length="831" mass="94066">MVLLSPDIGCSTVIQHKQPIIFYCIATEYDCIELWSNLTRSKEWTSFSFKSQKEGYQLMIHTYDLPPDNYEFTLRFKKQTDDQWSWYGKPGQNGHIRLAKDHLSTECLPHLDWIANETSRGFHLDHFSAPIREKRGQMHLGRVGPMYSYVSYLRKGVTWLTPISGKDCLICSLDKHQLLLYRDNEAGNLHLWMACSSSLDCWFSYGANNNINIHYQVISDSDAQIQEHHVHVLVLEASDPLKYTSIVAYALEYYFKQIAKISDTIKNIAQSTQNGTLSDTLGYCTWNALGTSMTFEKLLRLLSDIRSNNIPVRYLIIDDGWQHTSSKSRMATFDVHPTRFPDLTLKEVVTIIKKENPFLSHVGVWHTLCGYWNGICTSFADSQGYDPIDITNNQGTSIGLVKHADLFYDDFYKFLHASNVDFVKVDNQGGFLNLPDHCMHLWNEYRKAVVKASDEQLEGRVIHCMSLTPYILFNPVLSCKTKCTFRSSDDFFPDVIDSHPWHIYVNAINALWLRCYPVIPDWDMFQSDHAFGEYHASSRAISGGPIYITDNLGKHSLPLIEALVAISKSRGPTLLRSCQPPIPTFDTVFGDPMGNGALLSMYNVNIEELDNTGRLGYGVCGFWNTTSCERLGVVKGSMFNLPILSKRLSVAYVVTGRNRGKLTPLFPKSNLTNKDSHTEEAMLIPINGFESSLIAVCCTHSIGSISAACLGLIDKMNGTRAILKTRLIPMASTSLGCLNAKFEAYLSHKSQSCGFWIATCHKEAGCQTENRQASLCIKRVLIDGFEMSAGSHWTFETSSGLLKVNMLNTSSSTFEYDYYFVQVFIEYEKQR</sequence>
<dbReference type="Gene3D" id="3.20.20.70">
    <property type="entry name" value="Aldolase class I"/>
    <property type="match status" value="1"/>
</dbReference>
<keyword evidence="3" id="KW-0119">Carbohydrate metabolism</keyword>
<dbReference type="SUPFAM" id="SSF51445">
    <property type="entry name" value="(Trans)glycosidases"/>
    <property type="match status" value="1"/>
</dbReference>
<dbReference type="PANTHER" id="PTHR31268">
    <property type="match status" value="1"/>
</dbReference>
<evidence type="ECO:0000256" key="1">
    <source>
        <dbReference type="ARBA" id="ARBA00001255"/>
    </source>
</evidence>
<dbReference type="InterPro" id="IPR008811">
    <property type="entry name" value="Glycosyl_hydrolases_36"/>
</dbReference>
<reference evidence="5 6" key="1">
    <citation type="journal article" date="2016" name="Proc. Natl. Acad. Sci. U.S.A.">
        <title>Lipid metabolic changes in an early divergent fungus govern the establishment of a mutualistic symbiosis with endobacteria.</title>
        <authorList>
            <person name="Lastovetsky O.A."/>
            <person name="Gaspar M.L."/>
            <person name="Mondo S.J."/>
            <person name="LaButti K.M."/>
            <person name="Sandor L."/>
            <person name="Grigoriev I.V."/>
            <person name="Henry S.A."/>
            <person name="Pawlowska T.E."/>
        </authorList>
    </citation>
    <scope>NUCLEOTIDE SEQUENCE [LARGE SCALE GENOMIC DNA]</scope>
    <source>
        <strain evidence="5 6">ATCC 11559</strain>
    </source>
</reference>